<feature type="region of interest" description="Disordered" evidence="1">
    <location>
        <begin position="1"/>
        <end position="25"/>
    </location>
</feature>
<reference evidence="3" key="1">
    <citation type="submission" date="2016-10" db="EMBL/GenBank/DDBJ databases">
        <title>Frankia sp. NRRL B-16386 Genome sequencing.</title>
        <authorList>
            <person name="Ghodhbane-Gtari F."/>
            <person name="Swanson E."/>
            <person name="Gueddou A."/>
            <person name="Hezbri K."/>
            <person name="Ktari K."/>
            <person name="Nouioui I."/>
            <person name="Morris K."/>
            <person name="Simpson S."/>
            <person name="Abebe-Akele F."/>
            <person name="Thomas K."/>
            <person name="Gtari M."/>
            <person name="Tisa L.S."/>
        </authorList>
    </citation>
    <scope>NUCLEOTIDE SEQUENCE [LARGE SCALE GENOMIC DNA]</scope>
    <source>
        <strain evidence="3">NRRL B-16386</strain>
    </source>
</reference>
<dbReference type="OrthoDB" id="9799818at2"/>
<dbReference type="STRING" id="1834516.BL253_15850"/>
<evidence type="ECO:0000313" key="3">
    <source>
        <dbReference type="Proteomes" id="UP000188929"/>
    </source>
</evidence>
<keyword evidence="3" id="KW-1185">Reference proteome</keyword>
<dbReference type="Pfam" id="PF00106">
    <property type="entry name" value="adh_short"/>
    <property type="match status" value="1"/>
</dbReference>
<dbReference type="EMBL" id="MOMC01000031">
    <property type="protein sequence ID" value="ONH29733.1"/>
    <property type="molecule type" value="Genomic_DNA"/>
</dbReference>
<dbReference type="AlphaFoldDB" id="A0A1V2IC54"/>
<evidence type="ECO:0000313" key="2">
    <source>
        <dbReference type="EMBL" id="ONH29733.1"/>
    </source>
</evidence>
<dbReference type="PANTHER" id="PTHR43431:SF1">
    <property type="entry name" value="OS08G0476300 PROTEIN"/>
    <property type="match status" value="1"/>
</dbReference>
<comment type="caution">
    <text evidence="2">The sequence shown here is derived from an EMBL/GenBank/DDBJ whole genome shotgun (WGS) entry which is preliminary data.</text>
</comment>
<dbReference type="SUPFAM" id="SSF51735">
    <property type="entry name" value="NAD(P)-binding Rossmann-fold domains"/>
    <property type="match status" value="1"/>
</dbReference>
<dbReference type="InterPro" id="IPR002347">
    <property type="entry name" value="SDR_fam"/>
</dbReference>
<name>A0A1V2IC54_9ACTN</name>
<sequence length="257" mass="25848">MPRDTPAAATVTGAAASTPEPAPPSVPVTRGLVVVGPGAAFGTELLARFGREGFRLGVVARSADTLDRVAGELASAGLTMRGAVADVTDDAALASTLERLAEDLGGLTVLVYNAKLSIRGSALSVPAEVLNQTLAVNVTGALTAVQAVTPLLVDRVGATILVTVAGSRTEPPSGRFALAVGKAGLAALAAAVGPSLADQGVRMRTVVLDGKVGPAGPLRPEVVADHFWQAYASPRGAVFRLAPPGLRRSAATLPLEV</sequence>
<dbReference type="RefSeq" id="WP_076817756.1">
    <property type="nucleotide sequence ID" value="NZ_MOMC01000031.1"/>
</dbReference>
<evidence type="ECO:0000256" key="1">
    <source>
        <dbReference type="SAM" id="MobiDB-lite"/>
    </source>
</evidence>
<feature type="compositionally biased region" description="Low complexity" evidence="1">
    <location>
        <begin position="1"/>
        <end position="19"/>
    </location>
</feature>
<protein>
    <submittedName>
        <fullName evidence="2">Short-chain dehydrogenase</fullName>
    </submittedName>
</protein>
<organism evidence="2 3">
    <name type="scientific">Pseudofrankia asymbiotica</name>
    <dbReference type="NCBI Taxonomy" id="1834516"/>
    <lineage>
        <taxon>Bacteria</taxon>
        <taxon>Bacillati</taxon>
        <taxon>Actinomycetota</taxon>
        <taxon>Actinomycetes</taxon>
        <taxon>Frankiales</taxon>
        <taxon>Frankiaceae</taxon>
        <taxon>Pseudofrankia</taxon>
    </lineage>
</organism>
<accession>A0A1V2IC54</accession>
<dbReference type="PANTHER" id="PTHR43431">
    <property type="entry name" value="OXIDOREDUCTASE, SHORT CHAIN DEHYDROGENASE/REDUCTASE FAMILY (AFU_ORTHOLOGUE AFUA_5G14000)"/>
    <property type="match status" value="1"/>
</dbReference>
<dbReference type="InterPro" id="IPR036291">
    <property type="entry name" value="NAD(P)-bd_dom_sf"/>
</dbReference>
<dbReference type="Gene3D" id="3.40.50.720">
    <property type="entry name" value="NAD(P)-binding Rossmann-like Domain"/>
    <property type="match status" value="1"/>
</dbReference>
<dbReference type="Proteomes" id="UP000188929">
    <property type="component" value="Unassembled WGS sequence"/>
</dbReference>
<proteinExistence type="predicted"/>
<gene>
    <name evidence="2" type="ORF">BL253_15850</name>
</gene>